<dbReference type="RefSeq" id="WP_139448015.1">
    <property type="nucleotide sequence ID" value="NZ_VDMB01000008.1"/>
</dbReference>
<dbReference type="InterPro" id="IPR035987">
    <property type="entry name" value="Ribosomal_uS8_sf"/>
</dbReference>
<dbReference type="AlphaFoldDB" id="A0A5Q4VCR3"/>
<dbReference type="InterPro" id="IPR047863">
    <property type="entry name" value="Ribosomal_uS8_CS"/>
</dbReference>
<evidence type="ECO:0000256" key="9">
    <source>
        <dbReference type="RuleBase" id="RU003660"/>
    </source>
</evidence>
<evidence type="ECO:0000256" key="1">
    <source>
        <dbReference type="ARBA" id="ARBA00006471"/>
    </source>
</evidence>
<gene>
    <name evidence="8 10" type="primary">rpsH</name>
    <name evidence="10" type="ORF">FIM25_07840</name>
</gene>
<dbReference type="SUPFAM" id="SSF56047">
    <property type="entry name" value="Ribosomal protein S8"/>
    <property type="match status" value="1"/>
</dbReference>
<dbReference type="NCBIfam" id="NF001109">
    <property type="entry name" value="PRK00136.1"/>
    <property type="match status" value="1"/>
</dbReference>
<dbReference type="OrthoDB" id="9802617at2"/>
<comment type="subunit">
    <text evidence="7 8">Part of the 30S ribosomal subunit. Contacts proteins S5 and S12.</text>
</comment>
<evidence type="ECO:0000256" key="7">
    <source>
        <dbReference type="ARBA" id="ARBA00046740"/>
    </source>
</evidence>
<dbReference type="GO" id="GO:1990904">
    <property type="term" value="C:ribonucleoprotein complex"/>
    <property type="evidence" value="ECO:0007669"/>
    <property type="project" value="UniProtKB-KW"/>
</dbReference>
<evidence type="ECO:0000313" key="10">
    <source>
        <dbReference type="EMBL" id="TYT74758.1"/>
    </source>
</evidence>
<evidence type="ECO:0000256" key="8">
    <source>
        <dbReference type="HAMAP-Rule" id="MF_01302"/>
    </source>
</evidence>
<keyword evidence="4 8" id="KW-0689">Ribosomal protein</keyword>
<dbReference type="FunFam" id="3.30.1490.10:FF:000001">
    <property type="entry name" value="30S ribosomal protein S8"/>
    <property type="match status" value="1"/>
</dbReference>
<proteinExistence type="inferred from homology"/>
<comment type="function">
    <text evidence="8">One of the primary rRNA binding proteins, it binds directly to 16S rRNA central domain where it helps coordinate assembly of the platform of the 30S subunit.</text>
</comment>
<evidence type="ECO:0000256" key="2">
    <source>
        <dbReference type="ARBA" id="ARBA00022730"/>
    </source>
</evidence>
<dbReference type="PANTHER" id="PTHR11758">
    <property type="entry name" value="40S RIBOSOMAL PROTEIN S15A"/>
    <property type="match status" value="1"/>
</dbReference>
<dbReference type="EMBL" id="VDMB01000008">
    <property type="protein sequence ID" value="TYT74758.1"/>
    <property type="molecule type" value="Genomic_DNA"/>
</dbReference>
<reference evidence="10 11" key="1">
    <citation type="submission" date="2019-06" db="EMBL/GenBank/DDBJ databases">
        <title>Desulfobotulus mexicanus sp. nov., a novel sulfate-reducing bacterium isolated from the sediment of an alkaline crater lake in Mexico.</title>
        <authorList>
            <person name="Hirschler-Rea A."/>
        </authorList>
    </citation>
    <scope>NUCLEOTIDE SEQUENCE [LARGE SCALE GENOMIC DNA]</scope>
    <source>
        <strain evidence="10 11">PAR22N</strain>
    </source>
</reference>
<dbReference type="GO" id="GO:0005737">
    <property type="term" value="C:cytoplasm"/>
    <property type="evidence" value="ECO:0007669"/>
    <property type="project" value="UniProtKB-ARBA"/>
</dbReference>
<dbReference type="GO" id="GO:0019843">
    <property type="term" value="F:rRNA binding"/>
    <property type="evidence" value="ECO:0007669"/>
    <property type="project" value="UniProtKB-UniRule"/>
</dbReference>
<comment type="caution">
    <text evidence="10">The sequence shown here is derived from an EMBL/GenBank/DDBJ whole genome shotgun (WGS) entry which is preliminary data.</text>
</comment>
<dbReference type="Gene3D" id="3.30.1490.10">
    <property type="match status" value="1"/>
</dbReference>
<dbReference type="InterPro" id="IPR000630">
    <property type="entry name" value="Ribosomal_uS8"/>
</dbReference>
<comment type="similarity">
    <text evidence="1 8 9">Belongs to the universal ribosomal protein uS8 family.</text>
</comment>
<keyword evidence="2 8" id="KW-0699">rRNA-binding</keyword>
<protein>
    <recommendedName>
        <fullName evidence="6 8">Small ribosomal subunit protein uS8</fullName>
    </recommendedName>
</protein>
<evidence type="ECO:0000256" key="3">
    <source>
        <dbReference type="ARBA" id="ARBA00022884"/>
    </source>
</evidence>
<dbReference type="PROSITE" id="PS00053">
    <property type="entry name" value="RIBOSOMAL_S8"/>
    <property type="match status" value="1"/>
</dbReference>
<dbReference type="FunFam" id="3.30.1370.30:FF:000002">
    <property type="entry name" value="30S ribosomal protein S8"/>
    <property type="match status" value="1"/>
</dbReference>
<sequence>MAAIIDPIADMLTRIRNGGKAKFASVDMPSSTIKVELARVLKEQGYVKNFKKVDDGKQGILRVYLKYSEGQKHVIYGIDRVSKPSCRTYAKTGEIKPVLNGLGIAILSTSKGILTDKQAKTENVGGEVLCNVW</sequence>
<evidence type="ECO:0000256" key="5">
    <source>
        <dbReference type="ARBA" id="ARBA00023274"/>
    </source>
</evidence>
<organism evidence="10 11">
    <name type="scientific">Desulfobotulus mexicanus</name>
    <dbReference type="NCBI Taxonomy" id="2586642"/>
    <lineage>
        <taxon>Bacteria</taxon>
        <taxon>Pseudomonadati</taxon>
        <taxon>Thermodesulfobacteriota</taxon>
        <taxon>Desulfobacteria</taxon>
        <taxon>Desulfobacterales</taxon>
        <taxon>Desulfobacteraceae</taxon>
        <taxon>Desulfobotulus</taxon>
    </lineage>
</organism>
<name>A0A5Q4VCR3_9BACT</name>
<dbReference type="GO" id="GO:0005840">
    <property type="term" value="C:ribosome"/>
    <property type="evidence" value="ECO:0007669"/>
    <property type="project" value="UniProtKB-KW"/>
</dbReference>
<dbReference type="GO" id="GO:0006412">
    <property type="term" value="P:translation"/>
    <property type="evidence" value="ECO:0007669"/>
    <property type="project" value="UniProtKB-UniRule"/>
</dbReference>
<keyword evidence="3 8" id="KW-0694">RNA-binding</keyword>
<dbReference type="GO" id="GO:0003735">
    <property type="term" value="F:structural constituent of ribosome"/>
    <property type="evidence" value="ECO:0007669"/>
    <property type="project" value="InterPro"/>
</dbReference>
<keyword evidence="5 8" id="KW-0687">Ribonucleoprotein</keyword>
<keyword evidence="11" id="KW-1185">Reference proteome</keyword>
<dbReference type="Proteomes" id="UP000321899">
    <property type="component" value="Unassembled WGS sequence"/>
</dbReference>
<evidence type="ECO:0000256" key="6">
    <source>
        <dbReference type="ARBA" id="ARBA00035258"/>
    </source>
</evidence>
<dbReference type="Pfam" id="PF00410">
    <property type="entry name" value="Ribosomal_S8"/>
    <property type="match status" value="1"/>
</dbReference>
<accession>A0A5Q4VCR3</accession>
<evidence type="ECO:0000313" key="11">
    <source>
        <dbReference type="Proteomes" id="UP000321899"/>
    </source>
</evidence>
<dbReference type="HAMAP" id="MF_01302_B">
    <property type="entry name" value="Ribosomal_uS8_B"/>
    <property type="match status" value="1"/>
</dbReference>
<evidence type="ECO:0000256" key="4">
    <source>
        <dbReference type="ARBA" id="ARBA00022980"/>
    </source>
</evidence>
<dbReference type="Gene3D" id="3.30.1370.30">
    <property type="match status" value="1"/>
</dbReference>